<dbReference type="PANTHER" id="PTHR30105">
    <property type="entry name" value="UNCHARACTERIZED YIBQ-RELATED"/>
    <property type="match status" value="1"/>
</dbReference>
<dbReference type="EMBL" id="MN577568">
    <property type="protein sequence ID" value="QGT50199.1"/>
    <property type="molecule type" value="Genomic_DNA"/>
</dbReference>
<dbReference type="SUPFAM" id="SSF88713">
    <property type="entry name" value="Glycoside hydrolase/deacetylase"/>
    <property type="match status" value="1"/>
</dbReference>
<dbReference type="Pfam" id="PF04748">
    <property type="entry name" value="Polysacc_deac_2"/>
    <property type="match status" value="1"/>
</dbReference>
<dbReference type="Gene3D" id="3.20.20.370">
    <property type="entry name" value="Glycoside hydrolase/deacetylase"/>
    <property type="match status" value="1"/>
</dbReference>
<dbReference type="InterPro" id="IPR006837">
    <property type="entry name" value="Divergent_DAC"/>
</dbReference>
<dbReference type="CDD" id="cd10936">
    <property type="entry name" value="CE4_DAC2"/>
    <property type="match status" value="1"/>
</dbReference>
<sequence>MRFVRVFLLLGIIFIQSIADSIIDTSSTSESPNQTPQIPIVNGFKKLYSLHADNFIFLESLSPTHSIDANQTQDNTILKNPTISNKPKILLIMDDIQNASQIRQIQSLPLKIIPSIFPKTKYNPKTPLIAQKNAFYMIHLPLEAQNFEQKELEPIKVGTSKDNIYTIIAQIKQDFPNLLYINNHTGSKFTQSEKDMLNLLSVFDELGLKFIDSVTTPHPASEKISHQQKRLIMQRDIFLDNEISTTHTKAQLKLAIQKAQKKGYIIAICHPHTSTFKALKQMSDELNHALEFVTPKELESYLSSQAITHYTRERFYANAQ</sequence>
<dbReference type="GO" id="GO:0005975">
    <property type="term" value="P:carbohydrate metabolic process"/>
    <property type="evidence" value="ECO:0007669"/>
    <property type="project" value="InterPro"/>
</dbReference>
<accession>A0A650EKE6</accession>
<protein>
    <recommendedName>
        <fullName evidence="2">Divergent polysaccharide deacetylase</fullName>
    </recommendedName>
</protein>
<dbReference type="AlphaFoldDB" id="A0A650EKE6"/>
<organism evidence="1">
    <name type="scientific">uncultured Helicobacter sp</name>
    <dbReference type="NCBI Taxonomy" id="175537"/>
    <lineage>
        <taxon>Bacteria</taxon>
        <taxon>Pseudomonadati</taxon>
        <taxon>Campylobacterota</taxon>
        <taxon>Epsilonproteobacteria</taxon>
        <taxon>Campylobacterales</taxon>
        <taxon>Helicobacteraceae</taxon>
        <taxon>Helicobacter</taxon>
        <taxon>environmental samples</taxon>
    </lineage>
</organism>
<dbReference type="PANTHER" id="PTHR30105:SF2">
    <property type="entry name" value="DIVERGENT POLYSACCHARIDE DEACETYLASE SUPERFAMILY"/>
    <property type="match status" value="1"/>
</dbReference>
<proteinExistence type="predicted"/>
<reference evidence="1" key="1">
    <citation type="journal article" date="2020" name="J. ISSAAS">
        <title>Lactobacilli and other gastrointestinal microbiota of Peromyscus leucopus, reservoir host for agents of Lyme disease and other zoonoses in North America.</title>
        <authorList>
            <person name="Milovic A."/>
            <person name="Bassam K."/>
            <person name="Shao H."/>
            <person name="Chatzistamou I."/>
            <person name="Tufts D.M."/>
            <person name="Diuk-Wasser M."/>
            <person name="Barbour A.G."/>
        </authorList>
    </citation>
    <scope>NUCLEOTIDE SEQUENCE</scope>
    <source>
        <strain evidence="1">LL4</strain>
    </source>
</reference>
<evidence type="ECO:0008006" key="2">
    <source>
        <dbReference type="Google" id="ProtNLM"/>
    </source>
</evidence>
<name>A0A650EKE6_9HELI</name>
<dbReference type="InterPro" id="IPR011330">
    <property type="entry name" value="Glyco_hydro/deAcase_b/a-brl"/>
</dbReference>
<gene>
    <name evidence="1" type="ORF">Helico6505_0310</name>
</gene>
<evidence type="ECO:0000313" key="1">
    <source>
        <dbReference type="EMBL" id="QGT50199.1"/>
    </source>
</evidence>